<dbReference type="EMBL" id="JH597932">
    <property type="status" value="NOT_ANNOTATED_CDS"/>
    <property type="molecule type" value="Genomic_DNA"/>
</dbReference>
<name>M4C677_HYAAE</name>
<evidence type="ECO:0000313" key="2">
    <source>
        <dbReference type="EnsemblProtists" id="HpaP814609"/>
    </source>
</evidence>
<feature type="region of interest" description="Disordered" evidence="1">
    <location>
        <begin position="81"/>
        <end position="111"/>
    </location>
</feature>
<protein>
    <submittedName>
        <fullName evidence="2">Uncharacterized protein</fullName>
    </submittedName>
</protein>
<evidence type="ECO:0000313" key="3">
    <source>
        <dbReference type="Proteomes" id="UP000011713"/>
    </source>
</evidence>
<dbReference type="Proteomes" id="UP000011713">
    <property type="component" value="Unassembled WGS sequence"/>
</dbReference>
<reference evidence="3" key="1">
    <citation type="journal article" date="2010" name="Science">
        <title>Signatures of adaptation to obligate biotrophy in the Hyaloperonospora arabidopsidis genome.</title>
        <authorList>
            <person name="Baxter L."/>
            <person name="Tripathy S."/>
            <person name="Ishaque N."/>
            <person name="Boot N."/>
            <person name="Cabral A."/>
            <person name="Kemen E."/>
            <person name="Thines M."/>
            <person name="Ah-Fong A."/>
            <person name="Anderson R."/>
            <person name="Badejoko W."/>
            <person name="Bittner-Eddy P."/>
            <person name="Boore J.L."/>
            <person name="Chibucos M.C."/>
            <person name="Coates M."/>
            <person name="Dehal P."/>
            <person name="Delehaunty K."/>
            <person name="Dong S."/>
            <person name="Downton P."/>
            <person name="Dumas B."/>
            <person name="Fabro G."/>
            <person name="Fronick C."/>
            <person name="Fuerstenberg S.I."/>
            <person name="Fulton L."/>
            <person name="Gaulin E."/>
            <person name="Govers F."/>
            <person name="Hughes L."/>
            <person name="Humphray S."/>
            <person name="Jiang R.H."/>
            <person name="Judelson H."/>
            <person name="Kamoun S."/>
            <person name="Kyung K."/>
            <person name="Meijer H."/>
            <person name="Minx P."/>
            <person name="Morris P."/>
            <person name="Nelson J."/>
            <person name="Phuntumart V."/>
            <person name="Qutob D."/>
            <person name="Rehmany A."/>
            <person name="Rougon-Cardoso A."/>
            <person name="Ryden P."/>
            <person name="Torto-Alalibo T."/>
            <person name="Studholme D."/>
            <person name="Wang Y."/>
            <person name="Win J."/>
            <person name="Wood J."/>
            <person name="Clifton S.W."/>
            <person name="Rogers J."/>
            <person name="Van den Ackerveken G."/>
            <person name="Jones J.D."/>
            <person name="McDowell J.M."/>
            <person name="Beynon J."/>
            <person name="Tyler B.M."/>
        </authorList>
    </citation>
    <scope>NUCLEOTIDE SEQUENCE [LARGE SCALE GENOMIC DNA]</scope>
    <source>
        <strain evidence="3">Emoy2</strain>
    </source>
</reference>
<proteinExistence type="predicted"/>
<organism evidence="2 3">
    <name type="scientific">Hyaloperonospora arabidopsidis (strain Emoy2)</name>
    <name type="common">Downy mildew agent</name>
    <name type="synonym">Peronospora arabidopsidis</name>
    <dbReference type="NCBI Taxonomy" id="559515"/>
    <lineage>
        <taxon>Eukaryota</taxon>
        <taxon>Sar</taxon>
        <taxon>Stramenopiles</taxon>
        <taxon>Oomycota</taxon>
        <taxon>Peronosporomycetes</taxon>
        <taxon>Peronosporales</taxon>
        <taxon>Peronosporaceae</taxon>
        <taxon>Hyaloperonospora</taxon>
    </lineage>
</organism>
<accession>M4C677</accession>
<reference evidence="2" key="2">
    <citation type="submission" date="2015-06" db="UniProtKB">
        <authorList>
            <consortium name="EnsemblProtists"/>
        </authorList>
    </citation>
    <scope>IDENTIFICATION</scope>
    <source>
        <strain evidence="2">Emoy2</strain>
    </source>
</reference>
<evidence type="ECO:0000256" key="1">
    <source>
        <dbReference type="SAM" id="MobiDB-lite"/>
    </source>
</evidence>
<feature type="compositionally biased region" description="Basic and acidic residues" evidence="1">
    <location>
        <begin position="82"/>
        <end position="92"/>
    </location>
</feature>
<dbReference type="InParanoid" id="M4C677"/>
<dbReference type="VEuPathDB" id="FungiDB:HpaG814609"/>
<keyword evidence="3" id="KW-1185">Reference proteome</keyword>
<sequence>MATKLHCHLSCQYSPAHDGRRFGCRLSAEGDTPGRASFPAWPRLLRLEDSSQARSLHRRECPAGRHQEHLQHAVLRSGAVGSDRHRFQDRGGKASAYSNSGGSCGKVRRQGDAGQGAAVSGLCPERYARCGIDRSGQAPGGSEPGRGNRSFGAVWTAIGLRRQLPAAVRQQQGVGLCDSALGRRWLG</sequence>
<dbReference type="EnsemblProtists" id="HpaT814609">
    <property type="protein sequence ID" value="HpaP814609"/>
    <property type="gene ID" value="HpaG814609"/>
</dbReference>
<dbReference type="HOGENOM" id="CLU_1450267_0_0_1"/>
<dbReference type="AlphaFoldDB" id="M4C677"/>